<comment type="subcellular location">
    <subcellularLocation>
        <location evidence="1">Cell membrane</location>
        <topology evidence="1">Multi-pass membrane protein</topology>
    </subcellularLocation>
</comment>
<proteinExistence type="predicted"/>
<dbReference type="GO" id="GO:0022857">
    <property type="term" value="F:transmembrane transporter activity"/>
    <property type="evidence" value="ECO:0007669"/>
    <property type="project" value="InterPro"/>
</dbReference>
<keyword evidence="4 5" id="KW-0472">Membrane</keyword>
<dbReference type="AlphaFoldDB" id="A0A839DUP1"/>
<feature type="transmembrane region" description="Helical" evidence="5">
    <location>
        <begin position="274"/>
        <end position="298"/>
    </location>
</feature>
<feature type="domain" description="Major facilitator superfamily (MFS) profile" evidence="6">
    <location>
        <begin position="18"/>
        <end position="422"/>
    </location>
</feature>
<evidence type="ECO:0000313" key="7">
    <source>
        <dbReference type="EMBL" id="MBA8823986.1"/>
    </source>
</evidence>
<dbReference type="Pfam" id="PF07690">
    <property type="entry name" value="MFS_1"/>
    <property type="match status" value="1"/>
</dbReference>
<evidence type="ECO:0000256" key="4">
    <source>
        <dbReference type="ARBA" id="ARBA00023136"/>
    </source>
</evidence>
<evidence type="ECO:0000256" key="2">
    <source>
        <dbReference type="ARBA" id="ARBA00022692"/>
    </source>
</evidence>
<dbReference type="CDD" id="cd17355">
    <property type="entry name" value="MFS_YcxA_like"/>
    <property type="match status" value="1"/>
</dbReference>
<dbReference type="InterPro" id="IPR020846">
    <property type="entry name" value="MFS_dom"/>
</dbReference>
<dbReference type="InterPro" id="IPR011701">
    <property type="entry name" value="MFS"/>
</dbReference>
<keyword evidence="8" id="KW-1185">Reference proteome</keyword>
<dbReference type="Gene3D" id="1.20.1250.20">
    <property type="entry name" value="MFS general substrate transporter like domains"/>
    <property type="match status" value="2"/>
</dbReference>
<dbReference type="InterPro" id="IPR050327">
    <property type="entry name" value="Proton-linked_MCT"/>
</dbReference>
<feature type="transmembrane region" description="Helical" evidence="5">
    <location>
        <begin position="147"/>
        <end position="171"/>
    </location>
</feature>
<feature type="transmembrane region" description="Helical" evidence="5">
    <location>
        <begin position="333"/>
        <end position="353"/>
    </location>
</feature>
<feature type="transmembrane region" description="Helical" evidence="5">
    <location>
        <begin position="88"/>
        <end position="107"/>
    </location>
</feature>
<evidence type="ECO:0000256" key="3">
    <source>
        <dbReference type="ARBA" id="ARBA00022989"/>
    </source>
</evidence>
<evidence type="ECO:0000313" key="8">
    <source>
        <dbReference type="Proteomes" id="UP000569329"/>
    </source>
</evidence>
<dbReference type="EMBL" id="JACGWZ010000001">
    <property type="protein sequence ID" value="MBA8823986.1"/>
    <property type="molecule type" value="Genomic_DNA"/>
</dbReference>
<accession>A0A839DUP1</accession>
<name>A0A839DUP1_9PSEU</name>
<evidence type="ECO:0000259" key="6">
    <source>
        <dbReference type="PROSITE" id="PS50850"/>
    </source>
</evidence>
<dbReference type="PROSITE" id="PS50850">
    <property type="entry name" value="MFS"/>
    <property type="match status" value="1"/>
</dbReference>
<dbReference type="InterPro" id="IPR036259">
    <property type="entry name" value="MFS_trans_sf"/>
</dbReference>
<comment type="caution">
    <text evidence="7">The sequence shown here is derived from an EMBL/GenBank/DDBJ whole genome shotgun (WGS) entry which is preliminary data.</text>
</comment>
<reference evidence="7 8" key="1">
    <citation type="submission" date="2020-07" db="EMBL/GenBank/DDBJ databases">
        <title>Sequencing the genomes of 1000 actinobacteria strains.</title>
        <authorList>
            <person name="Klenk H.-P."/>
        </authorList>
    </citation>
    <scope>NUCLEOTIDE SEQUENCE [LARGE SCALE GENOMIC DNA]</scope>
    <source>
        <strain evidence="7 8">DSM 45975</strain>
    </source>
</reference>
<keyword evidence="3 5" id="KW-1133">Transmembrane helix</keyword>
<organism evidence="7 8">
    <name type="scientific">Halosaccharopolyspora lacisalsi</name>
    <dbReference type="NCBI Taxonomy" id="1000566"/>
    <lineage>
        <taxon>Bacteria</taxon>
        <taxon>Bacillati</taxon>
        <taxon>Actinomycetota</taxon>
        <taxon>Actinomycetes</taxon>
        <taxon>Pseudonocardiales</taxon>
        <taxon>Pseudonocardiaceae</taxon>
        <taxon>Halosaccharopolyspora</taxon>
    </lineage>
</organism>
<gene>
    <name evidence="7" type="ORF">FHX42_001315</name>
</gene>
<evidence type="ECO:0000256" key="1">
    <source>
        <dbReference type="ARBA" id="ARBA00004651"/>
    </source>
</evidence>
<dbReference type="SUPFAM" id="SSF103473">
    <property type="entry name" value="MFS general substrate transporter"/>
    <property type="match status" value="1"/>
</dbReference>
<feature type="transmembrane region" description="Helical" evidence="5">
    <location>
        <begin position="365"/>
        <end position="389"/>
    </location>
</feature>
<evidence type="ECO:0000256" key="5">
    <source>
        <dbReference type="SAM" id="Phobius"/>
    </source>
</evidence>
<feature type="transmembrane region" description="Helical" evidence="5">
    <location>
        <begin position="310"/>
        <end position="327"/>
    </location>
</feature>
<feature type="transmembrane region" description="Helical" evidence="5">
    <location>
        <begin position="20"/>
        <end position="44"/>
    </location>
</feature>
<feature type="transmembrane region" description="Helical" evidence="5">
    <location>
        <begin position="56"/>
        <end position="76"/>
    </location>
</feature>
<feature type="transmembrane region" description="Helical" evidence="5">
    <location>
        <begin position="395"/>
        <end position="417"/>
    </location>
</feature>
<dbReference type="PANTHER" id="PTHR11360:SF284">
    <property type="entry name" value="EG:103B4.3 PROTEIN-RELATED"/>
    <property type="match status" value="1"/>
</dbReference>
<dbReference type="GO" id="GO:0005886">
    <property type="term" value="C:plasma membrane"/>
    <property type="evidence" value="ECO:0007669"/>
    <property type="project" value="UniProtKB-SubCell"/>
</dbReference>
<feature type="transmembrane region" description="Helical" evidence="5">
    <location>
        <begin position="177"/>
        <end position="197"/>
    </location>
</feature>
<protein>
    <submittedName>
        <fullName evidence="7">Putative MFS family arabinose efflux permease</fullName>
    </submittedName>
</protein>
<dbReference type="RefSeq" id="WP_182543172.1">
    <property type="nucleotide sequence ID" value="NZ_JACGWZ010000001.1"/>
</dbReference>
<feature type="transmembrane region" description="Helical" evidence="5">
    <location>
        <begin position="241"/>
        <end position="262"/>
    </location>
</feature>
<feature type="transmembrane region" description="Helical" evidence="5">
    <location>
        <begin position="113"/>
        <end position="135"/>
    </location>
</feature>
<keyword evidence="2 5" id="KW-0812">Transmembrane</keyword>
<sequence length="440" mass="47078">MTQGIETSSPVRGSRVHRAWWVALGACLAILGAGAFSTMSGLLVNPLHQEFEWSRSTIGIAVAVNMVLYGLTAPFAAALMDRFGIRRVIAGALTIISAGAALTTIMTEAWQLILYWGLLIGLGTGSMAMAFAATVANRWFVRRRGVVSGLLTAASVFGQFVFLPLLAWIIAHYQWRSAIVTLALTALITIPLVWLLLRDHPADVGLTAYGAGEFTPKPAADPGAARRTVRVLVEAARTGQFWLLATTFAICGATTNGIMWTHFVPAARDHGMPITVAASLLTMIGIFNVVGTIGSGWLTDRYDPRKLHALYFPLRGVLLLLLPQLLASTVQPSVVFFMVAFGVLDVATVPPMIELCRRFYGDNGAIVFGWVNATHQVGAGLMALAASIMRESLGSYAPVWIVSAALCVIAGLLALMIKRHDTDEHGSNLAASKHQAVETG</sequence>
<dbReference type="Proteomes" id="UP000569329">
    <property type="component" value="Unassembled WGS sequence"/>
</dbReference>
<dbReference type="PANTHER" id="PTHR11360">
    <property type="entry name" value="MONOCARBOXYLATE TRANSPORTER"/>
    <property type="match status" value="1"/>
</dbReference>